<dbReference type="AlphaFoldDB" id="A0A7R8CIW2"/>
<accession>A0A7R8CIW2</accession>
<dbReference type="SUPFAM" id="SSF48726">
    <property type="entry name" value="Immunoglobulin"/>
    <property type="match status" value="1"/>
</dbReference>
<reference evidence="1" key="1">
    <citation type="submission" date="2021-02" db="EMBL/GenBank/DDBJ databases">
        <authorList>
            <person name="Bekaert M."/>
        </authorList>
    </citation>
    <scope>NUCLEOTIDE SEQUENCE</scope>
    <source>
        <strain evidence="1">IoA-00</strain>
    </source>
</reference>
<dbReference type="EMBL" id="HG994592">
    <property type="protein sequence ID" value="CAF2834178.1"/>
    <property type="molecule type" value="Genomic_DNA"/>
</dbReference>
<evidence type="ECO:0000313" key="1">
    <source>
        <dbReference type="EMBL" id="CAF2834178.1"/>
    </source>
</evidence>
<protein>
    <submittedName>
        <fullName evidence="1">(salmon louse) hypothetical protein</fullName>
    </submittedName>
</protein>
<proteinExistence type="predicted"/>
<sequence length="136" mass="15889">MHLHRSREDDEFDNPNSELVSITPQVPTRYELTRIASFGRERILRYFEPTRMRVPLPPMSSRHRNERLRKTERFYGLYFLPLSVMDEGDYTCIVNGNLRPSMILRLKVQAQPDPPGKPTHHGFHSKVGESQLDSTP</sequence>
<gene>
    <name evidence="1" type="ORF">LSAA_4187</name>
</gene>
<keyword evidence="2" id="KW-1185">Reference proteome</keyword>
<organism evidence="1 2">
    <name type="scientific">Lepeophtheirus salmonis</name>
    <name type="common">Salmon louse</name>
    <name type="synonym">Caligus salmonis</name>
    <dbReference type="NCBI Taxonomy" id="72036"/>
    <lineage>
        <taxon>Eukaryota</taxon>
        <taxon>Metazoa</taxon>
        <taxon>Ecdysozoa</taxon>
        <taxon>Arthropoda</taxon>
        <taxon>Crustacea</taxon>
        <taxon>Multicrustacea</taxon>
        <taxon>Hexanauplia</taxon>
        <taxon>Copepoda</taxon>
        <taxon>Siphonostomatoida</taxon>
        <taxon>Caligidae</taxon>
        <taxon>Lepeophtheirus</taxon>
    </lineage>
</organism>
<name>A0A7R8CIW2_LEPSM</name>
<dbReference type="OrthoDB" id="6022401at2759"/>
<dbReference type="InterPro" id="IPR036179">
    <property type="entry name" value="Ig-like_dom_sf"/>
</dbReference>
<dbReference type="Proteomes" id="UP000675881">
    <property type="component" value="Chromosome 13"/>
</dbReference>
<evidence type="ECO:0000313" key="2">
    <source>
        <dbReference type="Proteomes" id="UP000675881"/>
    </source>
</evidence>